<feature type="region of interest" description="Disordered" evidence="1">
    <location>
        <begin position="148"/>
        <end position="178"/>
    </location>
</feature>
<dbReference type="Proteomes" id="UP000624325">
    <property type="component" value="Unassembled WGS sequence"/>
</dbReference>
<evidence type="ECO:0000313" key="3">
    <source>
        <dbReference type="Proteomes" id="UP000624325"/>
    </source>
</evidence>
<protein>
    <recommendedName>
        <fullName evidence="4">Basic proline-rich protein</fullName>
    </recommendedName>
</protein>
<organism evidence="2 3">
    <name type="scientific">Asanoa iriomotensis</name>
    <dbReference type="NCBI Taxonomy" id="234613"/>
    <lineage>
        <taxon>Bacteria</taxon>
        <taxon>Bacillati</taxon>
        <taxon>Actinomycetota</taxon>
        <taxon>Actinomycetes</taxon>
        <taxon>Micromonosporales</taxon>
        <taxon>Micromonosporaceae</taxon>
        <taxon>Asanoa</taxon>
    </lineage>
</organism>
<evidence type="ECO:0000256" key="1">
    <source>
        <dbReference type="SAM" id="MobiDB-lite"/>
    </source>
</evidence>
<keyword evidence="3" id="KW-1185">Reference proteome</keyword>
<evidence type="ECO:0008006" key="4">
    <source>
        <dbReference type="Google" id="ProtNLM"/>
    </source>
</evidence>
<feature type="compositionally biased region" description="Basic residues" evidence="1">
    <location>
        <begin position="400"/>
        <end position="409"/>
    </location>
</feature>
<accession>A0ABQ4C2I3</accession>
<name>A0ABQ4C2I3_9ACTN</name>
<gene>
    <name evidence="2" type="ORF">Air01nite_30860</name>
</gene>
<evidence type="ECO:0000313" key="2">
    <source>
        <dbReference type="EMBL" id="GIF56991.1"/>
    </source>
</evidence>
<dbReference type="EMBL" id="BONC01000019">
    <property type="protein sequence ID" value="GIF56991.1"/>
    <property type="molecule type" value="Genomic_DNA"/>
</dbReference>
<comment type="caution">
    <text evidence="2">The sequence shown here is derived from an EMBL/GenBank/DDBJ whole genome shotgun (WGS) entry which is preliminary data.</text>
</comment>
<reference evidence="2 3" key="1">
    <citation type="submission" date="2021-01" db="EMBL/GenBank/DDBJ databases">
        <title>Whole genome shotgun sequence of Asanoa iriomotensis NBRC 100142.</title>
        <authorList>
            <person name="Komaki H."/>
            <person name="Tamura T."/>
        </authorList>
    </citation>
    <scope>NUCLEOTIDE SEQUENCE [LARGE SCALE GENOMIC DNA]</scope>
    <source>
        <strain evidence="2 3">NBRC 100142</strain>
    </source>
</reference>
<feature type="region of interest" description="Disordered" evidence="1">
    <location>
        <begin position="219"/>
        <end position="243"/>
    </location>
</feature>
<feature type="region of interest" description="Disordered" evidence="1">
    <location>
        <begin position="189"/>
        <end position="208"/>
    </location>
</feature>
<proteinExistence type="predicted"/>
<feature type="compositionally biased region" description="Low complexity" evidence="1">
    <location>
        <begin position="411"/>
        <end position="430"/>
    </location>
</feature>
<sequence length="447" mass="46942">MVPHQAGRHDSAAKDPGAASPPVSLHNMDSSVATVPSPAHRDGPGGDVRPTAGAARAVHPASRRPASVVRRRAGRPSPPAACPRTDHAVRPDLCHPAARVAVPCQSHPAEPAVAPRCHPVARVAVPRQSHPPEPAVAPRCHPVARAAVPRPATPPGDHSEVDRPGGPRTRRASSVRPARACRPAIRLGGRHGAAARQTGPRMRPGSSARAVRACRLATRPGDHGGVARPSGPRTGRGSSVRPARACRPAIRLDDRGVADRLTGPRARRDSSVQARLCRPAIRRDARHGGVARQVGPRMRQGSSVRASRVCRLVTRLGAHGGVLRAIGPTRGPGSSLRVVVPLRQVVRRPPGSGPRATSVPKLLAGCPPLLFPARVAGEGRRAAGSRRRRTNSRPTCRSPATRRRCRPPRRVSPARAGAVGAARAGPVVRPLPNHRRAGVTQSPPPVR</sequence>
<feature type="region of interest" description="Disordered" evidence="1">
    <location>
        <begin position="377"/>
        <end position="447"/>
    </location>
</feature>
<feature type="region of interest" description="Disordered" evidence="1">
    <location>
        <begin position="1"/>
        <end position="87"/>
    </location>
</feature>